<dbReference type="AlphaFoldDB" id="A0A8H6LYS6"/>
<dbReference type="EMBL" id="JACGCI010000086">
    <property type="protein sequence ID" value="KAF6747019.1"/>
    <property type="molecule type" value="Genomic_DNA"/>
</dbReference>
<dbReference type="Proteomes" id="UP000521943">
    <property type="component" value="Unassembled WGS sequence"/>
</dbReference>
<accession>A0A8H6LYS6</accession>
<dbReference type="EMBL" id="JACGCI010000002">
    <property type="protein sequence ID" value="KAF6765732.1"/>
    <property type="molecule type" value="Genomic_DNA"/>
</dbReference>
<proteinExistence type="predicted"/>
<evidence type="ECO:0000313" key="3">
    <source>
        <dbReference type="Proteomes" id="UP000521943"/>
    </source>
</evidence>
<organism evidence="1 3">
    <name type="scientific">Ephemerocybe angulata</name>
    <dbReference type="NCBI Taxonomy" id="980116"/>
    <lineage>
        <taxon>Eukaryota</taxon>
        <taxon>Fungi</taxon>
        <taxon>Dikarya</taxon>
        <taxon>Basidiomycota</taxon>
        <taxon>Agaricomycotina</taxon>
        <taxon>Agaricomycetes</taxon>
        <taxon>Agaricomycetidae</taxon>
        <taxon>Agaricales</taxon>
        <taxon>Agaricineae</taxon>
        <taxon>Psathyrellaceae</taxon>
        <taxon>Ephemerocybe</taxon>
    </lineage>
</organism>
<protein>
    <submittedName>
        <fullName evidence="1">Uncharacterized protein</fullName>
    </submittedName>
</protein>
<evidence type="ECO:0000313" key="1">
    <source>
        <dbReference type="EMBL" id="KAF6747019.1"/>
    </source>
</evidence>
<keyword evidence="3" id="KW-1185">Reference proteome</keyword>
<gene>
    <name evidence="2" type="ORF">DFP72DRAFT_1108668</name>
    <name evidence="1" type="ORF">DFP72DRAFT_1150317</name>
</gene>
<name>A0A8H6LYS6_9AGAR</name>
<comment type="caution">
    <text evidence="1">The sequence shown here is derived from an EMBL/GenBank/DDBJ whole genome shotgun (WGS) entry which is preliminary data.</text>
</comment>
<reference evidence="1 3" key="1">
    <citation type="submission" date="2020-07" db="EMBL/GenBank/DDBJ databases">
        <title>Comparative genomics of pyrophilous fungi reveals a link between fire events and developmental genes.</title>
        <authorList>
            <consortium name="DOE Joint Genome Institute"/>
            <person name="Steindorff A.S."/>
            <person name="Carver A."/>
            <person name="Calhoun S."/>
            <person name="Stillman K."/>
            <person name="Liu H."/>
            <person name="Lipzen A."/>
            <person name="Pangilinan J."/>
            <person name="Labutti K."/>
            <person name="Bruns T.D."/>
            <person name="Grigoriev I.V."/>
        </authorList>
    </citation>
    <scope>NUCLEOTIDE SEQUENCE [LARGE SCALE GENOMIC DNA]</scope>
    <source>
        <strain evidence="1 3">CBS 144469</strain>
    </source>
</reference>
<sequence>MNINTHSVHYPDNSRGPIRERRNAVDYHHAVGVPRDYWHADKPTSIVGHQPDGSLFALYFHSKNLSPLDLSSNLGVALTRCEYGGEGVNVPTIPVRELLRKDILARGPQARLYITWPGYQHLGYGEDVLLDTTIGELASQVAGIFKRFYEKNYQRFEGPGLPLGPDYITYDQIRLRKLFLHGTIWKLELSYVSKDI</sequence>
<dbReference type="OrthoDB" id="2824696at2759"/>
<evidence type="ECO:0000313" key="2">
    <source>
        <dbReference type="EMBL" id="KAF6765732.1"/>
    </source>
</evidence>